<dbReference type="GO" id="GO:0015079">
    <property type="term" value="F:potassium ion transmembrane transporter activity"/>
    <property type="evidence" value="ECO:0007669"/>
    <property type="project" value="UniProtKB-UniRule"/>
</dbReference>
<evidence type="ECO:0000256" key="4">
    <source>
        <dbReference type="ARBA" id="ARBA00022475"/>
    </source>
</evidence>
<keyword evidence="5 12" id="KW-0633">Potassium transport</keyword>
<dbReference type="GO" id="GO:0005886">
    <property type="term" value="C:plasma membrane"/>
    <property type="evidence" value="ECO:0007669"/>
    <property type="project" value="UniProtKB-SubCell"/>
</dbReference>
<dbReference type="InterPro" id="IPR023051">
    <property type="entry name" value="Kup"/>
</dbReference>
<dbReference type="HAMAP" id="MF_01522">
    <property type="entry name" value="Kup"/>
    <property type="match status" value="1"/>
</dbReference>
<sequence length="640" mass="68622">MPAASKLSVTKTAAQQPHLAQGAVTLGALGVVFGDIGTSPLYALRETFEGAGHTPPPITEANILGVLSLVLWAVLLIVSLKYLTFVLKADNHGEGGILALTALLRPKGSAVNVGQRAALLIVIGLFGAALLYGDGIITPAISVLSAVEGTSVVTESMAPLVVPLAIIILVGLFSVQRRGTAAVGRIFGPVMLLWFIVIGALGLSHIVEELSVLKAINPWYGLNFLINNGTRGFIALGSVFLVVTGAEALYADMGHFGASPIRKAWYRIVLPGLVLCYFGQGAMLLVHPDRIDNPFYRMAPRWALWPLVILATMATVIASQALISGAFSLTRQAVQLGYLPRVRITHTSDEAEGQIYIGVVNWALLVACVALVLIFRSSANLAAAYGIAVTSTMFITTILFYRVARDRFGWSKWPTVALTALFLTIDLAFLGANIPKIPKGGWIPITIGAVLLLVLTTWHTGRALTAARLADQALPITDFAAKLGEKAPQRGPGVGLYLGSNPDVVPQSLSSHLRHARVLPEHVCVLAVEVHSRPHVPEEERLTADRLANGLWQLKINLGFTDDVDVPAELARGGTELTGLDFTNASYVLGRETLRVTDRPGMAQWREHLFVVMLRNATTADAFFKLPPEQTIELGVQVEI</sequence>
<keyword evidence="11 12" id="KW-0472">Membrane</keyword>
<evidence type="ECO:0000256" key="5">
    <source>
        <dbReference type="ARBA" id="ARBA00022538"/>
    </source>
</evidence>
<feature type="transmembrane region" description="Helical" evidence="12">
    <location>
        <begin position="232"/>
        <end position="252"/>
    </location>
</feature>
<keyword evidence="7 12" id="KW-0769">Symport</keyword>
<evidence type="ECO:0000256" key="8">
    <source>
        <dbReference type="ARBA" id="ARBA00022958"/>
    </source>
</evidence>
<proteinExistence type="inferred from homology"/>
<evidence type="ECO:0000256" key="1">
    <source>
        <dbReference type="ARBA" id="ARBA00004141"/>
    </source>
</evidence>
<feature type="transmembrane region" description="Helical" evidence="12">
    <location>
        <begin position="381"/>
        <end position="401"/>
    </location>
</feature>
<dbReference type="Pfam" id="PF22776">
    <property type="entry name" value="K_trans_C"/>
    <property type="match status" value="1"/>
</dbReference>
<evidence type="ECO:0000313" key="15">
    <source>
        <dbReference type="EMBL" id="MBK9298265.1"/>
    </source>
</evidence>
<dbReference type="Proteomes" id="UP000727993">
    <property type="component" value="Unassembled WGS sequence"/>
</dbReference>
<dbReference type="PANTHER" id="PTHR30540:SF79">
    <property type="entry name" value="LOW AFFINITY POTASSIUM TRANSPORT SYSTEM PROTEIN KUP"/>
    <property type="match status" value="1"/>
</dbReference>
<evidence type="ECO:0000256" key="9">
    <source>
        <dbReference type="ARBA" id="ARBA00022989"/>
    </source>
</evidence>
<evidence type="ECO:0000259" key="14">
    <source>
        <dbReference type="Pfam" id="PF22776"/>
    </source>
</evidence>
<feature type="transmembrane region" description="Helical" evidence="12">
    <location>
        <begin position="187"/>
        <end position="207"/>
    </location>
</feature>
<feature type="transmembrane region" description="Helical" evidence="12">
    <location>
        <begin position="413"/>
        <end position="434"/>
    </location>
</feature>
<feature type="transmembrane region" description="Helical" evidence="12">
    <location>
        <begin position="157"/>
        <end position="175"/>
    </location>
</feature>
<keyword evidence="4 12" id="KW-1003">Cell membrane</keyword>
<protein>
    <recommendedName>
        <fullName evidence="12">Probable potassium transport system protein Kup</fullName>
    </recommendedName>
</protein>
<feature type="transmembrane region" description="Helical" evidence="12">
    <location>
        <begin position="355"/>
        <end position="375"/>
    </location>
</feature>
<feature type="transmembrane region" description="Helical" evidence="12">
    <location>
        <begin position="307"/>
        <end position="334"/>
    </location>
</feature>
<dbReference type="EMBL" id="JADJZA010000008">
    <property type="protein sequence ID" value="MBK9298265.1"/>
    <property type="molecule type" value="Genomic_DNA"/>
</dbReference>
<dbReference type="InterPro" id="IPR003855">
    <property type="entry name" value="K+_transporter"/>
</dbReference>
<evidence type="ECO:0000256" key="3">
    <source>
        <dbReference type="ARBA" id="ARBA00022448"/>
    </source>
</evidence>
<keyword evidence="6 12" id="KW-0812">Transmembrane</keyword>
<keyword evidence="9 12" id="KW-1133">Transmembrane helix</keyword>
<dbReference type="InterPro" id="IPR053952">
    <property type="entry name" value="K_trans_C"/>
</dbReference>
<gene>
    <name evidence="12" type="primary">kup</name>
    <name evidence="15" type="ORF">IPN02_15785</name>
</gene>
<organism evidence="15 16">
    <name type="scientific">Candidatus Neomicrothrix subdominans</name>
    <dbReference type="NCBI Taxonomy" id="2954438"/>
    <lineage>
        <taxon>Bacteria</taxon>
        <taxon>Bacillati</taxon>
        <taxon>Actinomycetota</taxon>
        <taxon>Acidimicrobiia</taxon>
        <taxon>Acidimicrobiales</taxon>
        <taxon>Microthrixaceae</taxon>
        <taxon>Candidatus Neomicrothrix</taxon>
    </lineage>
</organism>
<evidence type="ECO:0000256" key="11">
    <source>
        <dbReference type="ARBA" id="ARBA00023136"/>
    </source>
</evidence>
<evidence type="ECO:0000256" key="7">
    <source>
        <dbReference type="ARBA" id="ARBA00022847"/>
    </source>
</evidence>
<keyword evidence="3 12" id="KW-0813">Transport</keyword>
<feature type="domain" description="K+ potassium transporter integral membrane" evidence="13">
    <location>
        <begin position="25"/>
        <end position="481"/>
    </location>
</feature>
<name>A0A936NDE8_9ACTN</name>
<dbReference type="GO" id="GO:0015293">
    <property type="term" value="F:symporter activity"/>
    <property type="evidence" value="ECO:0007669"/>
    <property type="project" value="UniProtKB-UniRule"/>
</dbReference>
<feature type="transmembrane region" description="Helical" evidence="12">
    <location>
        <begin position="63"/>
        <end position="83"/>
    </location>
</feature>
<keyword evidence="10 12" id="KW-0406">Ion transport</keyword>
<evidence type="ECO:0000256" key="2">
    <source>
        <dbReference type="ARBA" id="ARBA00007019"/>
    </source>
</evidence>
<dbReference type="PANTHER" id="PTHR30540">
    <property type="entry name" value="OSMOTIC STRESS POTASSIUM TRANSPORTER"/>
    <property type="match status" value="1"/>
</dbReference>
<evidence type="ECO:0000256" key="6">
    <source>
        <dbReference type="ARBA" id="ARBA00022692"/>
    </source>
</evidence>
<dbReference type="Pfam" id="PF02705">
    <property type="entry name" value="K_trans"/>
    <property type="match status" value="1"/>
</dbReference>
<dbReference type="InterPro" id="IPR053951">
    <property type="entry name" value="K_trans_N"/>
</dbReference>
<reference evidence="15 16" key="1">
    <citation type="submission" date="2020-10" db="EMBL/GenBank/DDBJ databases">
        <title>Connecting structure to function with the recovery of over 1000 high-quality activated sludge metagenome-assembled genomes encoding full-length rRNA genes using long-read sequencing.</title>
        <authorList>
            <person name="Singleton C.M."/>
            <person name="Petriglieri F."/>
            <person name="Kristensen J.M."/>
            <person name="Kirkegaard R.H."/>
            <person name="Michaelsen T.Y."/>
            <person name="Andersen M.H."/>
            <person name="Karst S.M."/>
            <person name="Dueholm M.S."/>
            <person name="Nielsen P.H."/>
            <person name="Albertsen M."/>
        </authorList>
    </citation>
    <scope>NUCLEOTIDE SEQUENCE [LARGE SCALE GENOMIC DNA]</scope>
    <source>
        <strain evidence="15">Lyne_18-Q3-R50-59_MAXAC.006</strain>
    </source>
</reference>
<evidence type="ECO:0000256" key="12">
    <source>
        <dbReference type="HAMAP-Rule" id="MF_01522"/>
    </source>
</evidence>
<feature type="domain" description="K+ potassium transporter C-terminal" evidence="14">
    <location>
        <begin position="492"/>
        <end position="640"/>
    </location>
</feature>
<evidence type="ECO:0000259" key="13">
    <source>
        <dbReference type="Pfam" id="PF02705"/>
    </source>
</evidence>
<comment type="caution">
    <text evidence="15">The sequence shown here is derived from an EMBL/GenBank/DDBJ whole genome shotgun (WGS) entry which is preliminary data.</text>
</comment>
<comment type="catalytic activity">
    <reaction evidence="12">
        <text>K(+)(in) + H(+)(in) = K(+)(out) + H(+)(out)</text>
        <dbReference type="Rhea" id="RHEA:28490"/>
        <dbReference type="ChEBI" id="CHEBI:15378"/>
        <dbReference type="ChEBI" id="CHEBI:29103"/>
    </reaction>
</comment>
<comment type="similarity">
    <text evidence="2 12">Belongs to the HAK/KUP transporter (TC 2.A.72) family.</text>
</comment>
<feature type="transmembrane region" description="Helical" evidence="12">
    <location>
        <begin position="264"/>
        <end position="287"/>
    </location>
</feature>
<accession>A0A936NDE8</accession>
<dbReference type="AlphaFoldDB" id="A0A936NDE8"/>
<evidence type="ECO:0000313" key="16">
    <source>
        <dbReference type="Proteomes" id="UP000727993"/>
    </source>
</evidence>
<keyword evidence="8 12" id="KW-0630">Potassium</keyword>
<feature type="transmembrane region" description="Helical" evidence="12">
    <location>
        <begin position="440"/>
        <end position="458"/>
    </location>
</feature>
<evidence type="ECO:0000256" key="10">
    <source>
        <dbReference type="ARBA" id="ARBA00023065"/>
    </source>
</evidence>
<comment type="function">
    <text evidence="12">Transport of potassium into the cell. Likely operates as a K(+):H(+) symporter.</text>
</comment>
<comment type="subcellular location">
    <subcellularLocation>
        <location evidence="12">Cell membrane</location>
        <topology evidence="12">Multi-pass membrane protein</topology>
    </subcellularLocation>
    <subcellularLocation>
        <location evidence="1">Membrane</location>
        <topology evidence="1">Multi-pass membrane protein</topology>
    </subcellularLocation>
</comment>
<feature type="transmembrane region" description="Helical" evidence="12">
    <location>
        <begin position="117"/>
        <end position="137"/>
    </location>
</feature>